<proteinExistence type="predicted"/>
<dbReference type="VEuPathDB" id="FungiDB:SJAG_04245"/>
<dbReference type="JaponicusDB" id="SJAG_04245">
    <property type="gene designation" value="ten1"/>
</dbReference>
<dbReference type="RefSeq" id="XP_002175364.1">
    <property type="nucleotide sequence ID" value="XM_002175328.2"/>
</dbReference>
<dbReference type="OMA" id="HEWLNIV"/>
<dbReference type="Gene3D" id="2.40.50.140">
    <property type="entry name" value="Nucleic acid-binding proteins"/>
    <property type="match status" value="1"/>
</dbReference>
<dbReference type="Pfam" id="PF12658">
    <property type="entry name" value="Ten1"/>
    <property type="match status" value="1"/>
</dbReference>
<dbReference type="GO" id="GO:0043047">
    <property type="term" value="F:single-stranded telomeric DNA binding"/>
    <property type="evidence" value="ECO:0007669"/>
    <property type="project" value="InterPro"/>
</dbReference>
<dbReference type="EMBL" id="KE651167">
    <property type="protein sequence ID" value="EEB09071.1"/>
    <property type="molecule type" value="Genomic_DNA"/>
</dbReference>
<dbReference type="GO" id="GO:0016233">
    <property type="term" value="P:telomere capping"/>
    <property type="evidence" value="ECO:0007669"/>
    <property type="project" value="EnsemblFungi"/>
</dbReference>
<name>B6K6B7_SCHJY</name>
<dbReference type="GeneID" id="7050640"/>
<evidence type="ECO:0000313" key="1">
    <source>
        <dbReference type="EMBL" id="EEB09071.1"/>
    </source>
</evidence>
<dbReference type="InterPro" id="IPR024222">
    <property type="entry name" value="Ten1_fungal"/>
</dbReference>
<protein>
    <submittedName>
        <fullName evidence="1">Nuclear telomere cap complex subunit Ten1</fullName>
    </submittedName>
</protein>
<sequence>MDSAKLIFAEQLAGCSTGDKVRFLACVEEYKDGIVVVRDGGHRIKCDVSAVLPQIRVYRHEWVHCVGRKRADDSVDVLLFQSAVGMDLARYREMVVRRQAQDAFRP</sequence>
<accession>B6K6B7</accession>
<dbReference type="AlphaFoldDB" id="B6K6B7"/>
<dbReference type="OrthoDB" id="5275361at2759"/>
<reference evidence="1 3" key="1">
    <citation type="journal article" date="2011" name="Science">
        <title>Comparative functional genomics of the fission yeasts.</title>
        <authorList>
            <person name="Rhind N."/>
            <person name="Chen Z."/>
            <person name="Yassour M."/>
            <person name="Thompson D.A."/>
            <person name="Haas B.J."/>
            <person name="Habib N."/>
            <person name="Wapinski I."/>
            <person name="Roy S."/>
            <person name="Lin M.F."/>
            <person name="Heiman D.I."/>
            <person name="Young S.K."/>
            <person name="Furuya K."/>
            <person name="Guo Y."/>
            <person name="Pidoux A."/>
            <person name="Chen H.M."/>
            <person name="Robbertse B."/>
            <person name="Goldberg J.M."/>
            <person name="Aoki K."/>
            <person name="Bayne E.H."/>
            <person name="Berlin A.M."/>
            <person name="Desjardins C.A."/>
            <person name="Dobbs E."/>
            <person name="Dukaj L."/>
            <person name="Fan L."/>
            <person name="FitzGerald M.G."/>
            <person name="French C."/>
            <person name="Gujja S."/>
            <person name="Hansen K."/>
            <person name="Keifenheim D."/>
            <person name="Levin J.Z."/>
            <person name="Mosher R.A."/>
            <person name="Mueller C.A."/>
            <person name="Pfiffner J."/>
            <person name="Priest M."/>
            <person name="Russ C."/>
            <person name="Smialowska A."/>
            <person name="Swoboda P."/>
            <person name="Sykes S.M."/>
            <person name="Vaughn M."/>
            <person name="Vengrova S."/>
            <person name="Yoder R."/>
            <person name="Zeng Q."/>
            <person name="Allshire R."/>
            <person name="Baulcombe D."/>
            <person name="Birren B.W."/>
            <person name="Brown W."/>
            <person name="Ekwall K."/>
            <person name="Kellis M."/>
            <person name="Leatherwood J."/>
            <person name="Levin H."/>
            <person name="Margalit H."/>
            <person name="Martienssen R."/>
            <person name="Nieduszynski C.A."/>
            <person name="Spatafora J.W."/>
            <person name="Friedman N."/>
            <person name="Dalgaard J.Z."/>
            <person name="Baumann P."/>
            <person name="Niki H."/>
            <person name="Regev A."/>
            <person name="Nusbaum C."/>
        </authorList>
    </citation>
    <scope>NUCLEOTIDE SEQUENCE [LARGE SCALE GENOMIC DNA]</scope>
    <source>
        <strain evidence="3">yFS275 / FY16936</strain>
    </source>
</reference>
<keyword evidence="3" id="KW-1185">Reference proteome</keyword>
<dbReference type="GO" id="GO:1990879">
    <property type="term" value="C:CST complex"/>
    <property type="evidence" value="ECO:0007669"/>
    <property type="project" value="EnsemblFungi"/>
</dbReference>
<gene>
    <name evidence="2" type="primary">ten1</name>
    <name evidence="1" type="ORF">SJAG_04245</name>
</gene>
<organism evidence="1 3">
    <name type="scientific">Schizosaccharomyces japonicus (strain yFS275 / FY16936)</name>
    <name type="common">Fission yeast</name>
    <dbReference type="NCBI Taxonomy" id="402676"/>
    <lineage>
        <taxon>Eukaryota</taxon>
        <taxon>Fungi</taxon>
        <taxon>Dikarya</taxon>
        <taxon>Ascomycota</taxon>
        <taxon>Taphrinomycotina</taxon>
        <taxon>Schizosaccharomycetes</taxon>
        <taxon>Schizosaccharomycetales</taxon>
        <taxon>Schizosaccharomycetaceae</taxon>
        <taxon>Schizosaccharomyces</taxon>
    </lineage>
</organism>
<dbReference type="Proteomes" id="UP000001744">
    <property type="component" value="Unassembled WGS sequence"/>
</dbReference>
<dbReference type="InterPro" id="IPR012340">
    <property type="entry name" value="NA-bd_OB-fold"/>
</dbReference>
<dbReference type="STRING" id="402676.B6K6B7"/>
<evidence type="ECO:0000313" key="2">
    <source>
        <dbReference type="JaponicusDB" id="SJAG_04245"/>
    </source>
</evidence>
<dbReference type="HOGENOM" id="CLU_2198510_0_0_1"/>
<evidence type="ECO:0000313" key="3">
    <source>
        <dbReference type="Proteomes" id="UP000001744"/>
    </source>
</evidence>